<sequence>MPVPARIPIPVSAAPVAALLVCGLLLTAGTACSTGPPSAPAPARLSPDDVIRAATQRLTDDCLARHGFTPPTPGRSEPPGAERTRVAEAMFGAGRTELSLRLPTGHVVRAHTDGCLAEAQRRLYGDQRRWFRTSTVVNNLAPEAAHTDRTLAEVRADRRTELAEWRRLRSRALTEATSLISSTNPPPPKGNTAQ</sequence>
<evidence type="ECO:0000313" key="2">
    <source>
        <dbReference type="EMBL" id="MBD9725849.1"/>
    </source>
</evidence>
<comment type="caution">
    <text evidence="2">The sequence shown here is derived from an EMBL/GenBank/DDBJ whole genome shotgun (WGS) entry which is preliminary data.</text>
</comment>
<dbReference type="Proteomes" id="UP000661025">
    <property type="component" value="Unassembled WGS sequence"/>
</dbReference>
<accession>A0A927QMH6</accession>
<proteinExistence type="predicted"/>
<evidence type="ECO:0008006" key="4">
    <source>
        <dbReference type="Google" id="ProtNLM"/>
    </source>
</evidence>
<protein>
    <recommendedName>
        <fullName evidence="4">Lipoprotein</fullName>
    </recommendedName>
</protein>
<name>A0A927QMH6_9ACTN</name>
<dbReference type="PROSITE" id="PS51257">
    <property type="entry name" value="PROKAR_LIPOPROTEIN"/>
    <property type="match status" value="1"/>
</dbReference>
<dbReference type="AlphaFoldDB" id="A0A927QMH6"/>
<keyword evidence="1" id="KW-0732">Signal</keyword>
<gene>
    <name evidence="2" type="ORF">IHE70_21990</name>
</gene>
<evidence type="ECO:0000313" key="3">
    <source>
        <dbReference type="Proteomes" id="UP000661025"/>
    </source>
</evidence>
<feature type="signal peptide" evidence="1">
    <location>
        <begin position="1"/>
        <end position="33"/>
    </location>
</feature>
<feature type="chain" id="PRO_5037480226" description="Lipoprotein" evidence="1">
    <location>
        <begin position="34"/>
        <end position="194"/>
    </location>
</feature>
<dbReference type="EMBL" id="JACYXT010000009">
    <property type="protein sequence ID" value="MBD9725849.1"/>
    <property type="molecule type" value="Genomic_DNA"/>
</dbReference>
<organism evidence="2 3">
    <name type="scientific">Streptomyces caniscabiei</name>
    <dbReference type="NCBI Taxonomy" id="2746961"/>
    <lineage>
        <taxon>Bacteria</taxon>
        <taxon>Bacillati</taxon>
        <taxon>Actinomycetota</taxon>
        <taxon>Actinomycetes</taxon>
        <taxon>Kitasatosporales</taxon>
        <taxon>Streptomycetaceae</taxon>
        <taxon>Streptomyces</taxon>
    </lineage>
</organism>
<evidence type="ECO:0000256" key="1">
    <source>
        <dbReference type="SAM" id="SignalP"/>
    </source>
</evidence>
<reference evidence="2" key="1">
    <citation type="submission" date="2020-09" db="EMBL/GenBank/DDBJ databases">
        <title>Streptomyces canutascabiei sp. nov., which causes potato common scab and is distributed across the world.</title>
        <authorList>
            <person name="Nguyen H.P."/>
            <person name="Weisberg A.J."/>
            <person name="Chang J.H."/>
            <person name="Clarke C.R."/>
        </authorList>
    </citation>
    <scope>NUCLEOTIDE SEQUENCE</scope>
    <source>
        <strain evidence="2">ID-01-6.2a</strain>
    </source>
</reference>